<proteinExistence type="predicted"/>
<keyword evidence="1" id="KW-1133">Transmembrane helix</keyword>
<dbReference type="Gene3D" id="2.60.120.200">
    <property type="match status" value="1"/>
</dbReference>
<dbReference type="PROSITE" id="PS50060">
    <property type="entry name" value="MAM_2"/>
    <property type="match status" value="1"/>
</dbReference>
<gene>
    <name evidence="3" type="ORF">EYF80_047968</name>
</gene>
<accession>A0A4Z2FLH2</accession>
<dbReference type="Proteomes" id="UP000314294">
    <property type="component" value="Unassembled WGS sequence"/>
</dbReference>
<name>A0A4Z2FLH2_9TELE</name>
<dbReference type="AlphaFoldDB" id="A0A4Z2FLH2"/>
<keyword evidence="4" id="KW-1185">Reference proteome</keyword>
<sequence>MIIYCDHVHFYFLPFPPGHFLFLPSSNRTAAQGNARLLSPHLPPTRGTCLRLWAYKPLSSDGELRAWRSSEGRLHQLLLGELGAPWRRFDVDITSAEEYQYSVGVDCANKVTDALKSPPKRDNAGGIAASVVVVLLLIGTLVALLVYYLRTKEAIRTGPSSPQSSSSPAVVAGFSNDVYESDLTRDRVIIPAEQNHPMAAGFNNVTVSVERCELSMTSCFTASDGQWVCTVSLC</sequence>
<dbReference type="InterPro" id="IPR013320">
    <property type="entry name" value="ConA-like_dom_sf"/>
</dbReference>
<organism evidence="3 4">
    <name type="scientific">Liparis tanakae</name>
    <name type="common">Tanaka's snailfish</name>
    <dbReference type="NCBI Taxonomy" id="230148"/>
    <lineage>
        <taxon>Eukaryota</taxon>
        <taxon>Metazoa</taxon>
        <taxon>Chordata</taxon>
        <taxon>Craniata</taxon>
        <taxon>Vertebrata</taxon>
        <taxon>Euteleostomi</taxon>
        <taxon>Actinopterygii</taxon>
        <taxon>Neopterygii</taxon>
        <taxon>Teleostei</taxon>
        <taxon>Neoteleostei</taxon>
        <taxon>Acanthomorphata</taxon>
        <taxon>Eupercaria</taxon>
        <taxon>Perciformes</taxon>
        <taxon>Cottioidei</taxon>
        <taxon>Cottales</taxon>
        <taxon>Liparidae</taxon>
        <taxon>Liparis</taxon>
    </lineage>
</organism>
<evidence type="ECO:0000259" key="2">
    <source>
        <dbReference type="PROSITE" id="PS50060"/>
    </source>
</evidence>
<dbReference type="Pfam" id="PF00629">
    <property type="entry name" value="MAM"/>
    <property type="match status" value="1"/>
</dbReference>
<protein>
    <recommendedName>
        <fullName evidence="2">MAM domain-containing protein</fullName>
    </recommendedName>
</protein>
<evidence type="ECO:0000313" key="3">
    <source>
        <dbReference type="EMBL" id="TNN41871.1"/>
    </source>
</evidence>
<reference evidence="3 4" key="1">
    <citation type="submission" date="2019-03" db="EMBL/GenBank/DDBJ databases">
        <title>First draft genome of Liparis tanakae, snailfish: a comprehensive survey of snailfish specific genes.</title>
        <authorList>
            <person name="Kim W."/>
            <person name="Song I."/>
            <person name="Jeong J.-H."/>
            <person name="Kim D."/>
            <person name="Kim S."/>
            <person name="Ryu S."/>
            <person name="Song J.Y."/>
            <person name="Lee S.K."/>
        </authorList>
    </citation>
    <scope>NUCLEOTIDE SEQUENCE [LARGE SCALE GENOMIC DNA]</scope>
    <source>
        <tissue evidence="3">Muscle</tissue>
    </source>
</reference>
<comment type="caution">
    <text evidence="3">The sequence shown here is derived from an EMBL/GenBank/DDBJ whole genome shotgun (WGS) entry which is preliminary data.</text>
</comment>
<dbReference type="GO" id="GO:0016020">
    <property type="term" value="C:membrane"/>
    <property type="evidence" value="ECO:0007669"/>
    <property type="project" value="InterPro"/>
</dbReference>
<keyword evidence="1" id="KW-0472">Membrane</keyword>
<feature type="transmembrane region" description="Helical" evidence="1">
    <location>
        <begin position="127"/>
        <end position="149"/>
    </location>
</feature>
<dbReference type="EMBL" id="SRLO01001076">
    <property type="protein sequence ID" value="TNN41871.1"/>
    <property type="molecule type" value="Genomic_DNA"/>
</dbReference>
<evidence type="ECO:0000313" key="4">
    <source>
        <dbReference type="Proteomes" id="UP000314294"/>
    </source>
</evidence>
<dbReference type="SUPFAM" id="SSF49899">
    <property type="entry name" value="Concanavalin A-like lectins/glucanases"/>
    <property type="match status" value="1"/>
</dbReference>
<dbReference type="InterPro" id="IPR000998">
    <property type="entry name" value="MAM_dom"/>
</dbReference>
<dbReference type="OrthoDB" id="8847287at2759"/>
<keyword evidence="1" id="KW-0812">Transmembrane</keyword>
<feature type="domain" description="MAM" evidence="2">
    <location>
        <begin position="6"/>
        <end position="101"/>
    </location>
</feature>
<evidence type="ECO:0000256" key="1">
    <source>
        <dbReference type="SAM" id="Phobius"/>
    </source>
</evidence>